<evidence type="ECO:0000256" key="8">
    <source>
        <dbReference type="PIRSR" id="PIRSR005639-1"/>
    </source>
</evidence>
<dbReference type="GO" id="GO:0036381">
    <property type="term" value="F:pyridoxal 5'-phosphate synthase (glutamine hydrolysing) activity"/>
    <property type="evidence" value="ECO:0007669"/>
    <property type="project" value="UniProtKB-UniRule"/>
</dbReference>
<gene>
    <name evidence="7" type="primary">pdxT</name>
    <name evidence="10" type="ORF">IPA_06315</name>
</gene>
<dbReference type="GO" id="GO:0008614">
    <property type="term" value="P:pyridoxine metabolic process"/>
    <property type="evidence" value="ECO:0007669"/>
    <property type="project" value="TreeGrafter"/>
</dbReference>
<dbReference type="GO" id="GO:0004359">
    <property type="term" value="F:glutaminase activity"/>
    <property type="evidence" value="ECO:0007669"/>
    <property type="project" value="UniProtKB-UniRule"/>
</dbReference>
<protein>
    <recommendedName>
        <fullName evidence="7">Pyridoxal 5'-phosphate synthase subunit PdxT</fullName>
        <ecNumber evidence="7">4.3.3.6</ecNumber>
    </recommendedName>
    <alternativeName>
        <fullName evidence="7">Pdx2</fullName>
    </alternativeName>
    <alternativeName>
        <fullName evidence="7">Pyridoxal 5'-phosphate synthase glutaminase subunit</fullName>
        <ecNumber evidence="7">3.5.1.2</ecNumber>
    </alternativeName>
</protein>
<dbReference type="InterPro" id="IPR021196">
    <property type="entry name" value="PdxT/SNO_CS"/>
</dbReference>
<evidence type="ECO:0000313" key="10">
    <source>
        <dbReference type="EMBL" id="UXD21652.1"/>
    </source>
</evidence>
<comment type="pathway">
    <text evidence="7">Cofactor biosynthesis; pyridoxal 5'-phosphate biosynthesis.</text>
</comment>
<proteinExistence type="inferred from homology"/>
<feature type="binding site" evidence="7 9">
    <location>
        <position position="116"/>
    </location>
    <ligand>
        <name>L-glutamine</name>
        <dbReference type="ChEBI" id="CHEBI:58359"/>
    </ligand>
</feature>
<comment type="function">
    <text evidence="7">Catalyzes the hydrolysis of glutamine to glutamate and ammonia as part of the biosynthesis of pyridoxal 5'-phosphate. The resulting ammonia molecule is channeled to the active site of PdxS.</text>
</comment>
<evidence type="ECO:0000256" key="3">
    <source>
        <dbReference type="ARBA" id="ARBA00022898"/>
    </source>
</evidence>
<comment type="subunit">
    <text evidence="7">In the presence of PdxS, forms a dodecamer of heterodimers. Only shows activity in the heterodimer.</text>
</comment>
<comment type="catalytic activity">
    <reaction evidence="7">
        <text>aldehydo-D-ribose 5-phosphate + D-glyceraldehyde 3-phosphate + L-glutamine = pyridoxal 5'-phosphate + L-glutamate + phosphate + 3 H2O + H(+)</text>
        <dbReference type="Rhea" id="RHEA:31507"/>
        <dbReference type="ChEBI" id="CHEBI:15377"/>
        <dbReference type="ChEBI" id="CHEBI:15378"/>
        <dbReference type="ChEBI" id="CHEBI:29985"/>
        <dbReference type="ChEBI" id="CHEBI:43474"/>
        <dbReference type="ChEBI" id="CHEBI:58273"/>
        <dbReference type="ChEBI" id="CHEBI:58359"/>
        <dbReference type="ChEBI" id="CHEBI:59776"/>
        <dbReference type="ChEBI" id="CHEBI:597326"/>
        <dbReference type="EC" id="4.3.3.6"/>
    </reaction>
</comment>
<dbReference type="KEGG" id="ipc:IPA_06315"/>
<feature type="active site" description="Nucleophile" evidence="7 8">
    <location>
        <position position="84"/>
    </location>
</feature>
<dbReference type="Gene3D" id="3.40.50.880">
    <property type="match status" value="1"/>
</dbReference>
<dbReference type="Proteomes" id="UP001063698">
    <property type="component" value="Chromosome"/>
</dbReference>
<dbReference type="HAMAP" id="MF_01615">
    <property type="entry name" value="PdxT"/>
    <property type="match status" value="1"/>
</dbReference>
<dbReference type="InterPro" id="IPR002161">
    <property type="entry name" value="PdxT/SNO"/>
</dbReference>
<name>A0A977K9R6_9CREN</name>
<dbReference type="InterPro" id="IPR029062">
    <property type="entry name" value="Class_I_gatase-like"/>
</dbReference>
<evidence type="ECO:0000256" key="5">
    <source>
        <dbReference type="ARBA" id="ARBA00023239"/>
    </source>
</evidence>
<evidence type="ECO:0000313" key="11">
    <source>
        <dbReference type="Proteomes" id="UP001063698"/>
    </source>
</evidence>
<dbReference type="GO" id="GO:0005829">
    <property type="term" value="C:cytosol"/>
    <property type="evidence" value="ECO:0007669"/>
    <property type="project" value="TreeGrafter"/>
</dbReference>
<comment type="similarity">
    <text evidence="1 7">Belongs to the glutaminase PdxT/SNO family.</text>
</comment>
<evidence type="ECO:0000256" key="9">
    <source>
        <dbReference type="PIRSR" id="PIRSR005639-2"/>
    </source>
</evidence>
<comment type="catalytic activity">
    <reaction evidence="6 7">
        <text>L-glutamine + H2O = L-glutamate + NH4(+)</text>
        <dbReference type="Rhea" id="RHEA:15889"/>
        <dbReference type="ChEBI" id="CHEBI:15377"/>
        <dbReference type="ChEBI" id="CHEBI:28938"/>
        <dbReference type="ChEBI" id="CHEBI:29985"/>
        <dbReference type="ChEBI" id="CHEBI:58359"/>
        <dbReference type="EC" id="3.5.1.2"/>
    </reaction>
</comment>
<organism evidence="10 11">
    <name type="scientific">Ignicoccus pacificus DSM 13166</name>
    <dbReference type="NCBI Taxonomy" id="940294"/>
    <lineage>
        <taxon>Archaea</taxon>
        <taxon>Thermoproteota</taxon>
        <taxon>Thermoprotei</taxon>
        <taxon>Desulfurococcales</taxon>
        <taxon>Desulfurococcaceae</taxon>
        <taxon>Ignicoccus</taxon>
    </lineage>
</organism>
<reference evidence="10" key="1">
    <citation type="submission" date="2013-11" db="EMBL/GenBank/DDBJ databases">
        <title>Comparative genomics of Ignicoccus.</title>
        <authorList>
            <person name="Podar M."/>
        </authorList>
    </citation>
    <scope>NUCLEOTIDE SEQUENCE</scope>
    <source>
        <strain evidence="10">DSM 13166</strain>
    </source>
</reference>
<evidence type="ECO:0000256" key="2">
    <source>
        <dbReference type="ARBA" id="ARBA00022801"/>
    </source>
</evidence>
<feature type="binding site" evidence="7 9">
    <location>
        <begin position="143"/>
        <end position="144"/>
    </location>
    <ligand>
        <name>L-glutamine</name>
        <dbReference type="ChEBI" id="CHEBI:58359"/>
    </ligand>
</feature>
<dbReference type="GO" id="GO:0006543">
    <property type="term" value="P:L-glutamine catabolic process"/>
    <property type="evidence" value="ECO:0007669"/>
    <property type="project" value="UniProtKB-UniRule"/>
</dbReference>
<dbReference type="PROSITE" id="PS01236">
    <property type="entry name" value="PDXT_SNO_1"/>
    <property type="match status" value="1"/>
</dbReference>
<dbReference type="GO" id="GO:1903600">
    <property type="term" value="C:glutaminase complex"/>
    <property type="evidence" value="ECO:0007669"/>
    <property type="project" value="TreeGrafter"/>
</dbReference>
<keyword evidence="11" id="KW-1185">Reference proteome</keyword>
<keyword evidence="4 7" id="KW-0315">Glutamine amidotransferase</keyword>
<evidence type="ECO:0000256" key="4">
    <source>
        <dbReference type="ARBA" id="ARBA00022962"/>
    </source>
</evidence>
<dbReference type="EMBL" id="CP006868">
    <property type="protein sequence ID" value="UXD21652.1"/>
    <property type="molecule type" value="Genomic_DNA"/>
</dbReference>
<evidence type="ECO:0000256" key="7">
    <source>
        <dbReference type="HAMAP-Rule" id="MF_01615"/>
    </source>
</evidence>
<evidence type="ECO:0000256" key="6">
    <source>
        <dbReference type="ARBA" id="ARBA00049534"/>
    </source>
</evidence>
<accession>A0A977K9R6</accession>
<dbReference type="PANTHER" id="PTHR31559">
    <property type="entry name" value="PYRIDOXAL 5'-PHOSPHATE SYNTHASE SUBUNIT SNO"/>
    <property type="match status" value="1"/>
</dbReference>
<dbReference type="PIRSF" id="PIRSF005639">
    <property type="entry name" value="Glut_amidoT_SNO"/>
    <property type="match status" value="1"/>
</dbReference>
<dbReference type="EC" id="4.3.3.6" evidence="7"/>
<keyword evidence="3 7" id="KW-0663">Pyridoxal phosphate</keyword>
<dbReference type="Pfam" id="PF01174">
    <property type="entry name" value="SNO"/>
    <property type="match status" value="1"/>
</dbReference>
<dbReference type="AlphaFoldDB" id="A0A977K9R6"/>
<dbReference type="FunFam" id="3.40.50.880:FF:000041">
    <property type="entry name" value="Glutamine amidotransferase subunit pdxT, putative"/>
    <property type="match status" value="1"/>
</dbReference>
<dbReference type="PROSITE" id="PS51273">
    <property type="entry name" value="GATASE_TYPE_1"/>
    <property type="match status" value="1"/>
</dbReference>
<dbReference type="SUPFAM" id="SSF52317">
    <property type="entry name" value="Class I glutamine amidotransferase-like"/>
    <property type="match status" value="1"/>
</dbReference>
<keyword evidence="5 7" id="KW-0456">Lyase</keyword>
<evidence type="ECO:0000256" key="1">
    <source>
        <dbReference type="ARBA" id="ARBA00008345"/>
    </source>
</evidence>
<dbReference type="PANTHER" id="PTHR31559:SF0">
    <property type="entry name" value="PYRIDOXAL 5'-PHOSPHATE SYNTHASE SUBUNIT SNO1-RELATED"/>
    <property type="match status" value="1"/>
</dbReference>
<dbReference type="PROSITE" id="PS51130">
    <property type="entry name" value="PDXT_SNO_2"/>
    <property type="match status" value="1"/>
</dbReference>
<dbReference type="CDD" id="cd01749">
    <property type="entry name" value="GATase1_PB"/>
    <property type="match status" value="1"/>
</dbReference>
<feature type="active site" description="Charge relay system" evidence="7 8">
    <location>
        <position position="181"/>
    </location>
</feature>
<feature type="active site" description="Charge relay system" evidence="7 8">
    <location>
        <position position="179"/>
    </location>
</feature>
<sequence>MKVGVLALQGGVVEHVHMLKEAAKKLGIDVEVVEVRKKEHLDGLRAIVLPGGESTAMYRLGKRLGIAEPLKDLLLEGVPALGTCAGAALVAKKVIDAQSNKEYTPLLGVMDVEVIRNYFGRQRESFEADLEISGIGEFRGIFIRAPAIRPLSNSVEILATFKGVGVMAKQGSLMITSFHPELTSNTKIHEKLLQMAL</sequence>
<dbReference type="NCBIfam" id="TIGR03800">
    <property type="entry name" value="PLP_synth_Pdx2"/>
    <property type="match status" value="1"/>
</dbReference>
<keyword evidence="2 7" id="KW-0378">Hydrolase</keyword>
<feature type="binding site" evidence="7 9">
    <location>
        <begin position="52"/>
        <end position="54"/>
    </location>
    <ligand>
        <name>L-glutamine</name>
        <dbReference type="ChEBI" id="CHEBI:58359"/>
    </ligand>
</feature>
<dbReference type="GO" id="GO:0042823">
    <property type="term" value="P:pyridoxal phosphate biosynthetic process"/>
    <property type="evidence" value="ECO:0007669"/>
    <property type="project" value="UniProtKB-UniRule"/>
</dbReference>
<dbReference type="EC" id="3.5.1.2" evidence="7"/>